<keyword evidence="2" id="KW-1185">Reference proteome</keyword>
<dbReference type="EMBL" id="CAJVQB010020236">
    <property type="protein sequence ID" value="CAG8793891.1"/>
    <property type="molecule type" value="Genomic_DNA"/>
</dbReference>
<comment type="caution">
    <text evidence="1">The sequence shown here is derived from an EMBL/GenBank/DDBJ whole genome shotgun (WGS) entry which is preliminary data.</text>
</comment>
<evidence type="ECO:0000313" key="1">
    <source>
        <dbReference type="EMBL" id="CAG8793891.1"/>
    </source>
</evidence>
<proteinExistence type="predicted"/>
<organism evidence="1 2">
    <name type="scientific">Gigaspora margarita</name>
    <dbReference type="NCBI Taxonomy" id="4874"/>
    <lineage>
        <taxon>Eukaryota</taxon>
        <taxon>Fungi</taxon>
        <taxon>Fungi incertae sedis</taxon>
        <taxon>Mucoromycota</taxon>
        <taxon>Glomeromycotina</taxon>
        <taxon>Glomeromycetes</taxon>
        <taxon>Diversisporales</taxon>
        <taxon>Gigasporaceae</taxon>
        <taxon>Gigaspora</taxon>
    </lineage>
</organism>
<dbReference type="Proteomes" id="UP000789901">
    <property type="component" value="Unassembled WGS sequence"/>
</dbReference>
<accession>A0ABN7VR38</accession>
<protein>
    <submittedName>
        <fullName evidence="1">5936_t:CDS:1</fullName>
    </submittedName>
</protein>
<sequence>MILKASDVPEDEIMCFSSHRSCEGIRSYSKPTNDQQLSSTATLIPYAAIDEDLEEFYSYLDNIVNDKRVDEDNVMNNKCVVVNECEENQQVIQQNMNLDQEKYNQVQAQAQSHLNLQIQSTHQALNPISPNIILQIPHTDKPLTITLNLKFDI</sequence>
<name>A0ABN7VR38_GIGMA</name>
<evidence type="ECO:0000313" key="2">
    <source>
        <dbReference type="Proteomes" id="UP000789901"/>
    </source>
</evidence>
<gene>
    <name evidence="1" type="ORF">GMARGA_LOCUS21686</name>
</gene>
<reference evidence="1 2" key="1">
    <citation type="submission" date="2021-06" db="EMBL/GenBank/DDBJ databases">
        <authorList>
            <person name="Kallberg Y."/>
            <person name="Tangrot J."/>
            <person name="Rosling A."/>
        </authorList>
    </citation>
    <scope>NUCLEOTIDE SEQUENCE [LARGE SCALE GENOMIC DNA]</scope>
    <source>
        <strain evidence="1 2">120-4 pot B 10/14</strain>
    </source>
</reference>